<comment type="caution">
    <text evidence="2">The sequence shown here is derived from an EMBL/GenBank/DDBJ whole genome shotgun (WGS) entry which is preliminary data.</text>
</comment>
<dbReference type="OrthoDB" id="3769541at2759"/>
<gene>
    <name evidence="2" type="ORF">EJ04DRAFT_561183</name>
</gene>
<dbReference type="Proteomes" id="UP000799444">
    <property type="component" value="Unassembled WGS sequence"/>
</dbReference>
<protein>
    <submittedName>
        <fullName evidence="2">Uncharacterized protein</fullName>
    </submittedName>
</protein>
<keyword evidence="3" id="KW-1185">Reference proteome</keyword>
<proteinExistence type="predicted"/>
<evidence type="ECO:0000313" key="2">
    <source>
        <dbReference type="EMBL" id="KAF2738037.1"/>
    </source>
</evidence>
<name>A0A9P4R779_9PLEO</name>
<reference evidence="2" key="1">
    <citation type="journal article" date="2020" name="Stud. Mycol.">
        <title>101 Dothideomycetes genomes: a test case for predicting lifestyles and emergence of pathogens.</title>
        <authorList>
            <person name="Haridas S."/>
            <person name="Albert R."/>
            <person name="Binder M."/>
            <person name="Bloem J."/>
            <person name="Labutti K."/>
            <person name="Salamov A."/>
            <person name="Andreopoulos B."/>
            <person name="Baker S."/>
            <person name="Barry K."/>
            <person name="Bills G."/>
            <person name="Bluhm B."/>
            <person name="Cannon C."/>
            <person name="Castanera R."/>
            <person name="Culley D."/>
            <person name="Daum C."/>
            <person name="Ezra D."/>
            <person name="Gonzalez J."/>
            <person name="Henrissat B."/>
            <person name="Kuo A."/>
            <person name="Liang C."/>
            <person name="Lipzen A."/>
            <person name="Lutzoni F."/>
            <person name="Magnuson J."/>
            <person name="Mondo S."/>
            <person name="Nolan M."/>
            <person name="Ohm R."/>
            <person name="Pangilinan J."/>
            <person name="Park H.-J."/>
            <person name="Ramirez L."/>
            <person name="Alfaro M."/>
            <person name="Sun H."/>
            <person name="Tritt A."/>
            <person name="Yoshinaga Y."/>
            <person name="Zwiers L.-H."/>
            <person name="Turgeon B."/>
            <person name="Goodwin S."/>
            <person name="Spatafora J."/>
            <person name="Crous P."/>
            <person name="Grigoriev I."/>
        </authorList>
    </citation>
    <scope>NUCLEOTIDE SEQUENCE</scope>
    <source>
        <strain evidence="2">CBS 125425</strain>
    </source>
</reference>
<evidence type="ECO:0000256" key="1">
    <source>
        <dbReference type="SAM" id="MobiDB-lite"/>
    </source>
</evidence>
<feature type="region of interest" description="Disordered" evidence="1">
    <location>
        <begin position="1"/>
        <end position="152"/>
    </location>
</feature>
<accession>A0A9P4R779</accession>
<evidence type="ECO:0000313" key="3">
    <source>
        <dbReference type="Proteomes" id="UP000799444"/>
    </source>
</evidence>
<organism evidence="2 3">
    <name type="scientific">Polyplosphaeria fusca</name>
    <dbReference type="NCBI Taxonomy" id="682080"/>
    <lineage>
        <taxon>Eukaryota</taxon>
        <taxon>Fungi</taxon>
        <taxon>Dikarya</taxon>
        <taxon>Ascomycota</taxon>
        <taxon>Pezizomycotina</taxon>
        <taxon>Dothideomycetes</taxon>
        <taxon>Pleosporomycetidae</taxon>
        <taxon>Pleosporales</taxon>
        <taxon>Tetraplosphaeriaceae</taxon>
        <taxon>Polyplosphaeria</taxon>
    </lineage>
</organism>
<dbReference type="AlphaFoldDB" id="A0A9P4R779"/>
<feature type="compositionally biased region" description="Pro residues" evidence="1">
    <location>
        <begin position="47"/>
        <end position="61"/>
    </location>
</feature>
<feature type="compositionally biased region" description="Acidic residues" evidence="1">
    <location>
        <begin position="133"/>
        <end position="143"/>
    </location>
</feature>
<sequence>MTRRGKRAPKPAAPPASAPRKTKRNNKKNGAAPQFPRQPPLAHRAPVPAPGWVPPPPPPPLTYTGPVHPPRTRVVPNNKQPEKQPDKQPLFVIDTIGDPSLRPSGAGPLITAPVNNSDQGYGAQLPRALTPESEAESDADAESDANAPMSSEAISGAPTLISQDGPHPKDFTFWPKSRNVLSKYAGRRFEDVMRIDESYLRSLSGNAKVLDKHPGLREAYAWFYPEWRIPA</sequence>
<dbReference type="EMBL" id="ML996112">
    <property type="protein sequence ID" value="KAF2738037.1"/>
    <property type="molecule type" value="Genomic_DNA"/>
</dbReference>